<proteinExistence type="predicted"/>
<sequence>MGKNLIHSNELHLIDKKEIHNAAKKMVESLNLAAGSTGGFDIYKVVETYFTDLDKRHAINQLIGIGEDCAYYGAQEQAAECEKAEAANE</sequence>
<dbReference type="GeneID" id="69983721"/>
<protein>
    <submittedName>
        <fullName evidence="1">Uncharacterized protein</fullName>
    </submittedName>
</protein>
<accession>A0A0F5JF92</accession>
<evidence type="ECO:0000313" key="2">
    <source>
        <dbReference type="Proteomes" id="UP000033047"/>
    </source>
</evidence>
<dbReference type="RefSeq" id="WP_009859792.1">
    <property type="nucleotide sequence ID" value="NZ_KQ033912.1"/>
</dbReference>
<organism evidence="1 2">
    <name type="scientific">Parabacteroides goldsteinii DSM 19448 = WAL 12034</name>
    <dbReference type="NCBI Taxonomy" id="927665"/>
    <lineage>
        <taxon>Bacteria</taxon>
        <taxon>Pseudomonadati</taxon>
        <taxon>Bacteroidota</taxon>
        <taxon>Bacteroidia</taxon>
        <taxon>Bacteroidales</taxon>
        <taxon>Tannerellaceae</taxon>
        <taxon>Parabacteroides</taxon>
    </lineage>
</organism>
<gene>
    <name evidence="1" type="ORF">HMPREF1535_02410</name>
</gene>
<dbReference type="AlphaFoldDB" id="A0A0F5JF92"/>
<dbReference type="EMBL" id="AQHV01000011">
    <property type="protein sequence ID" value="KKB56434.1"/>
    <property type="molecule type" value="Genomic_DNA"/>
</dbReference>
<reference evidence="1 2" key="1">
    <citation type="submission" date="2013-04" db="EMBL/GenBank/DDBJ databases">
        <title>The Genome Sequence of Parabacteroides goldsteinii DSM 19448.</title>
        <authorList>
            <consortium name="The Broad Institute Genomics Platform"/>
            <person name="Earl A."/>
            <person name="Ward D."/>
            <person name="Feldgarden M."/>
            <person name="Gevers D."/>
            <person name="Martens E."/>
            <person name="Sakamoto M."/>
            <person name="Benno Y."/>
            <person name="Song Y."/>
            <person name="Liu C."/>
            <person name="Lee J."/>
            <person name="Bolanos M."/>
            <person name="Vaisanen M.L."/>
            <person name="Finegold S.M."/>
            <person name="Walker B."/>
            <person name="Young S."/>
            <person name="Zeng Q."/>
            <person name="Gargeya S."/>
            <person name="Fitzgerald M."/>
            <person name="Haas B."/>
            <person name="Abouelleil A."/>
            <person name="Allen A.W."/>
            <person name="Alvarado L."/>
            <person name="Arachchi H.M."/>
            <person name="Berlin A.M."/>
            <person name="Chapman S.B."/>
            <person name="Gainer-Dewar J."/>
            <person name="Goldberg J."/>
            <person name="Griggs A."/>
            <person name="Gujja S."/>
            <person name="Hansen M."/>
            <person name="Howarth C."/>
            <person name="Imamovic A."/>
            <person name="Ireland A."/>
            <person name="Larimer J."/>
            <person name="McCowan C."/>
            <person name="Murphy C."/>
            <person name="Pearson M."/>
            <person name="Poon T.W."/>
            <person name="Priest M."/>
            <person name="Roberts A."/>
            <person name="Saif S."/>
            <person name="Shea T."/>
            <person name="Sisk P."/>
            <person name="Sykes S."/>
            <person name="Wortman J."/>
            <person name="Nusbaum C."/>
            <person name="Birren B."/>
        </authorList>
    </citation>
    <scope>NUCLEOTIDE SEQUENCE [LARGE SCALE GENOMIC DNA]</scope>
    <source>
        <strain evidence="1 2">DSM 19448</strain>
    </source>
</reference>
<dbReference type="PATRIC" id="fig|927665.4.peg.2478"/>
<name>A0A0F5JF92_9BACT</name>
<evidence type="ECO:0000313" key="1">
    <source>
        <dbReference type="EMBL" id="KKB56434.1"/>
    </source>
</evidence>
<dbReference type="HOGENOM" id="CLU_188401_0_0_10"/>
<dbReference type="Proteomes" id="UP000033047">
    <property type="component" value="Unassembled WGS sequence"/>
</dbReference>
<comment type="caution">
    <text evidence="1">The sequence shown here is derived from an EMBL/GenBank/DDBJ whole genome shotgun (WGS) entry which is preliminary data.</text>
</comment>